<dbReference type="AlphaFoldDB" id="A0AA51MRY0"/>
<dbReference type="Pfam" id="PF14520">
    <property type="entry name" value="HHH_5"/>
    <property type="match status" value="1"/>
</dbReference>
<dbReference type="RefSeq" id="WP_202716556.1">
    <property type="nucleotide sequence ID" value="NZ_CP053482.1"/>
</dbReference>
<accession>A0AA51MRY0</accession>
<keyword evidence="2" id="KW-0472">Membrane</keyword>
<dbReference type="EMBL" id="JAVFKN010000022">
    <property type="protein sequence ID" value="MDQ5769889.1"/>
    <property type="molecule type" value="Genomic_DNA"/>
</dbReference>
<protein>
    <submittedName>
        <fullName evidence="4">Helix-hairpin-helix domain-containing protein</fullName>
    </submittedName>
</protein>
<sequence>MSKLVGVFILGILVGWLIEWIFVRLFVPNPKKKLEVALQASRKENSTLQQQNRTLQAELTVAKTEKVAPPAPQTTLEAVTAAEPAVTTPEPAAIVTETPAVVTTITDSANDDDLTKLSGIGPKLAEAMQANGIKRYAQLAELTTDDVNGKLASSGIRYSKTFAESWAEQAKLAAASDWDGLKTYQQTLKN</sequence>
<keyword evidence="2" id="KW-1133">Transmembrane helix</keyword>
<keyword evidence="5" id="KW-1185">Reference proteome</keyword>
<dbReference type="Proteomes" id="UP001223336">
    <property type="component" value="Unassembled WGS sequence"/>
</dbReference>
<evidence type="ECO:0000313" key="4">
    <source>
        <dbReference type="EMBL" id="WML88948.1"/>
    </source>
</evidence>
<feature type="coiled-coil region" evidence="1">
    <location>
        <begin position="31"/>
        <end position="65"/>
    </location>
</feature>
<reference evidence="4 5" key="1">
    <citation type="submission" date="2023-08" db="EMBL/GenBank/DDBJ databases">
        <title>New molecular markers tilS and rpoB for phylogenetic and monitoring studies of the genus Thiothrix biodiversity.</title>
        <authorList>
            <person name="Ravin N.V."/>
            <person name="Smolyakov D."/>
            <person name="Markov N.D."/>
            <person name="Beletsky A.V."/>
            <person name="Mardanov A.V."/>
            <person name="Rudenko T.S."/>
            <person name="Grabovich M.Y."/>
        </authorList>
    </citation>
    <scope>NUCLEOTIDE SEQUENCE</scope>
    <source>
        <strain evidence="4">DNT52</strain>
        <strain evidence="3 5">H33</strain>
    </source>
</reference>
<keyword evidence="1" id="KW-0175">Coiled coil</keyword>
<evidence type="ECO:0000313" key="5">
    <source>
        <dbReference type="Proteomes" id="UP001223336"/>
    </source>
</evidence>
<gene>
    <name evidence="3" type="ORF">RCC75_15200</name>
    <name evidence="4" type="ORF">RCG00_11355</name>
</gene>
<organism evidence="4">
    <name type="scientific">Thiothrix subterranea</name>
    <dbReference type="NCBI Taxonomy" id="2735563"/>
    <lineage>
        <taxon>Bacteria</taxon>
        <taxon>Pseudomonadati</taxon>
        <taxon>Pseudomonadota</taxon>
        <taxon>Gammaproteobacteria</taxon>
        <taxon>Thiotrichales</taxon>
        <taxon>Thiotrichaceae</taxon>
        <taxon>Thiothrix</taxon>
    </lineage>
</organism>
<dbReference type="Proteomes" id="UP001229862">
    <property type="component" value="Chromosome"/>
</dbReference>
<dbReference type="EMBL" id="CP133217">
    <property type="protein sequence ID" value="WML88948.1"/>
    <property type="molecule type" value="Genomic_DNA"/>
</dbReference>
<keyword evidence="2" id="KW-0812">Transmembrane</keyword>
<evidence type="ECO:0000313" key="3">
    <source>
        <dbReference type="EMBL" id="MDQ5769889.1"/>
    </source>
</evidence>
<feature type="transmembrane region" description="Helical" evidence="2">
    <location>
        <begin position="6"/>
        <end position="27"/>
    </location>
</feature>
<dbReference type="Gene3D" id="1.10.150.20">
    <property type="entry name" value="5' to 3' exonuclease, C-terminal subdomain"/>
    <property type="match status" value="1"/>
</dbReference>
<proteinExistence type="predicted"/>
<name>A0AA51MRY0_9GAMM</name>
<evidence type="ECO:0000256" key="2">
    <source>
        <dbReference type="SAM" id="Phobius"/>
    </source>
</evidence>
<evidence type="ECO:0000256" key="1">
    <source>
        <dbReference type="SAM" id="Coils"/>
    </source>
</evidence>